<evidence type="ECO:0000256" key="13">
    <source>
        <dbReference type="SAM" id="Phobius"/>
    </source>
</evidence>
<feature type="transmembrane region" description="Helical" evidence="13">
    <location>
        <begin position="98"/>
        <end position="124"/>
    </location>
</feature>
<keyword evidence="9 13" id="KW-1133">Transmembrane helix</keyword>
<evidence type="ECO:0000256" key="8">
    <source>
        <dbReference type="ARBA" id="ARBA00022692"/>
    </source>
</evidence>
<dbReference type="PANTHER" id="PTHR43298">
    <property type="entry name" value="MULTIDRUG RESISTANCE PROTEIN NORM-RELATED"/>
    <property type="match status" value="1"/>
</dbReference>
<dbReference type="GO" id="GO:0015297">
    <property type="term" value="F:antiporter activity"/>
    <property type="evidence" value="ECO:0007669"/>
    <property type="project" value="UniProtKB-KW"/>
</dbReference>
<dbReference type="PIRSF" id="PIRSF006603">
    <property type="entry name" value="DinF"/>
    <property type="match status" value="1"/>
</dbReference>
<evidence type="ECO:0000256" key="11">
    <source>
        <dbReference type="ARBA" id="ARBA00023136"/>
    </source>
</evidence>
<comment type="caution">
    <text evidence="14">The sequence shown here is derived from an EMBL/GenBank/DDBJ whole genome shotgun (WGS) entry which is preliminary data.</text>
</comment>
<accession>A0A9D1W644</accession>
<evidence type="ECO:0000256" key="2">
    <source>
        <dbReference type="ARBA" id="ARBA00004651"/>
    </source>
</evidence>
<name>A0A9D1W644_9FIRM</name>
<evidence type="ECO:0000256" key="10">
    <source>
        <dbReference type="ARBA" id="ARBA00023065"/>
    </source>
</evidence>
<feature type="transmembrane region" description="Helical" evidence="13">
    <location>
        <begin position="50"/>
        <end position="77"/>
    </location>
</feature>
<evidence type="ECO:0000313" key="15">
    <source>
        <dbReference type="Proteomes" id="UP000886780"/>
    </source>
</evidence>
<keyword evidence="7" id="KW-1003">Cell membrane</keyword>
<comment type="subcellular location">
    <subcellularLocation>
        <location evidence="2">Cell membrane</location>
        <topology evidence="2">Multi-pass membrane protein</topology>
    </subcellularLocation>
</comment>
<keyword evidence="5" id="KW-0813">Transport</keyword>
<evidence type="ECO:0000313" key="14">
    <source>
        <dbReference type="EMBL" id="HIX52918.1"/>
    </source>
</evidence>
<dbReference type="Pfam" id="PF01554">
    <property type="entry name" value="MatE"/>
    <property type="match status" value="2"/>
</dbReference>
<comment type="similarity">
    <text evidence="3">Belongs to the multi antimicrobial extrusion (MATE) (TC 2.A.66.1) family.</text>
</comment>
<dbReference type="AlphaFoldDB" id="A0A9D1W644"/>
<evidence type="ECO:0000256" key="3">
    <source>
        <dbReference type="ARBA" id="ARBA00010199"/>
    </source>
</evidence>
<dbReference type="Proteomes" id="UP000886780">
    <property type="component" value="Unassembled WGS sequence"/>
</dbReference>
<dbReference type="PANTHER" id="PTHR43298:SF2">
    <property type="entry name" value="FMN_FAD EXPORTER YEEO-RELATED"/>
    <property type="match status" value="1"/>
</dbReference>
<organism evidence="14 15">
    <name type="scientific">Candidatus Lachnoclostridium stercoripullorum</name>
    <dbReference type="NCBI Taxonomy" id="2838635"/>
    <lineage>
        <taxon>Bacteria</taxon>
        <taxon>Bacillati</taxon>
        <taxon>Bacillota</taxon>
        <taxon>Clostridia</taxon>
        <taxon>Lachnospirales</taxon>
        <taxon>Lachnospiraceae</taxon>
    </lineage>
</organism>
<dbReference type="EMBL" id="DXEU01000160">
    <property type="protein sequence ID" value="HIX52918.1"/>
    <property type="molecule type" value="Genomic_DNA"/>
</dbReference>
<dbReference type="NCBIfam" id="TIGR00797">
    <property type="entry name" value="matE"/>
    <property type="match status" value="1"/>
</dbReference>
<feature type="transmembrane region" description="Helical" evidence="13">
    <location>
        <begin position="21"/>
        <end position="38"/>
    </location>
</feature>
<keyword evidence="11 13" id="KW-0472">Membrane</keyword>
<protein>
    <recommendedName>
        <fullName evidence="4">Probable multidrug resistance protein NorM</fullName>
    </recommendedName>
    <alternativeName>
        <fullName evidence="12">Multidrug-efflux transporter</fullName>
    </alternativeName>
</protein>
<dbReference type="InterPro" id="IPR050222">
    <property type="entry name" value="MATE_MdtK"/>
</dbReference>
<feature type="transmembrane region" description="Helical" evidence="13">
    <location>
        <begin position="206"/>
        <end position="230"/>
    </location>
</feature>
<evidence type="ECO:0000256" key="12">
    <source>
        <dbReference type="ARBA" id="ARBA00031636"/>
    </source>
</evidence>
<evidence type="ECO:0000256" key="4">
    <source>
        <dbReference type="ARBA" id="ARBA00020268"/>
    </source>
</evidence>
<gene>
    <name evidence="14" type="ORF">IAA28_08960</name>
</gene>
<reference evidence="14" key="1">
    <citation type="journal article" date="2021" name="PeerJ">
        <title>Extensive microbial diversity within the chicken gut microbiome revealed by metagenomics and culture.</title>
        <authorList>
            <person name="Gilroy R."/>
            <person name="Ravi A."/>
            <person name="Getino M."/>
            <person name="Pursley I."/>
            <person name="Horton D.L."/>
            <person name="Alikhan N.F."/>
            <person name="Baker D."/>
            <person name="Gharbi K."/>
            <person name="Hall N."/>
            <person name="Watson M."/>
            <person name="Adriaenssens E.M."/>
            <person name="Foster-Nyarko E."/>
            <person name="Jarju S."/>
            <person name="Secka A."/>
            <person name="Antonio M."/>
            <person name="Oren A."/>
            <person name="Chaudhuri R.R."/>
            <person name="La Ragione R."/>
            <person name="Hildebrand F."/>
            <person name="Pallen M.J."/>
        </authorList>
    </citation>
    <scope>NUCLEOTIDE SEQUENCE</scope>
    <source>
        <strain evidence="14">ChiGjej4B4-12881</strain>
    </source>
</reference>
<dbReference type="GO" id="GO:0042910">
    <property type="term" value="F:xenobiotic transmembrane transporter activity"/>
    <property type="evidence" value="ECO:0007669"/>
    <property type="project" value="InterPro"/>
</dbReference>
<comment type="function">
    <text evidence="1">Multidrug efflux pump.</text>
</comment>
<keyword evidence="6" id="KW-0050">Antiport</keyword>
<feature type="transmembrane region" description="Helical" evidence="13">
    <location>
        <begin position="430"/>
        <end position="450"/>
    </location>
</feature>
<keyword evidence="8 13" id="KW-0812">Transmembrane</keyword>
<evidence type="ECO:0000256" key="6">
    <source>
        <dbReference type="ARBA" id="ARBA00022449"/>
    </source>
</evidence>
<evidence type="ECO:0000256" key="1">
    <source>
        <dbReference type="ARBA" id="ARBA00003408"/>
    </source>
</evidence>
<keyword evidence="10" id="KW-0406">Ion transport</keyword>
<evidence type="ECO:0000256" key="5">
    <source>
        <dbReference type="ARBA" id="ARBA00022448"/>
    </source>
</evidence>
<dbReference type="GO" id="GO:0006811">
    <property type="term" value="P:monoatomic ion transport"/>
    <property type="evidence" value="ECO:0007669"/>
    <property type="project" value="UniProtKB-KW"/>
</dbReference>
<feature type="transmembrane region" description="Helical" evidence="13">
    <location>
        <begin position="169"/>
        <end position="186"/>
    </location>
</feature>
<reference evidence="14" key="2">
    <citation type="submission" date="2021-04" db="EMBL/GenBank/DDBJ databases">
        <authorList>
            <person name="Gilroy R."/>
        </authorList>
    </citation>
    <scope>NUCLEOTIDE SEQUENCE</scope>
    <source>
        <strain evidence="14">ChiGjej4B4-12881</strain>
    </source>
</reference>
<dbReference type="GO" id="GO:0005886">
    <property type="term" value="C:plasma membrane"/>
    <property type="evidence" value="ECO:0007669"/>
    <property type="project" value="UniProtKB-SubCell"/>
</dbReference>
<feature type="transmembrane region" description="Helical" evidence="13">
    <location>
        <begin position="332"/>
        <end position="359"/>
    </location>
</feature>
<evidence type="ECO:0000256" key="9">
    <source>
        <dbReference type="ARBA" id="ARBA00022989"/>
    </source>
</evidence>
<dbReference type="CDD" id="cd13137">
    <property type="entry name" value="MATE_NorM_like"/>
    <property type="match status" value="1"/>
</dbReference>
<sequence length="461" mass="48528">MTAASRQRSDLRRQLERVISLSIPAILAEISSMAMQYIDAAMVGSLGAKASASIGLVSTSTWLMGGLCISVATGFSVQAAHLIGAERQEEAKHVLRQAFSTAIVVGLLLCAVGVSISGWLPAWLGGEENLRADASSYFFIYACALPAVQLRQLSGSMLQCSGNMKTPSILNAAMCGLDVIFNWLLIFPDHHLPFLGITIPGADMGVAGAALGTALAEWVTAALMVFAVSVRSPMLRLTGRGSWKLTPQCASAAAKIALPMAFEHTVLCGAQIASTRIVAPLGTVSIAANSLAVTAESLCYLPGYGIAAAATTLVGQSLGAKRKDLARRYARLSVLLAVILMAAMALVMFFAAPLVFAMLTPDPAVRELGVRVLRIEAFAEPLYAVSIAAAGALRGAGDTFVPSLLNLTSMWGVRITAATILAPRLGLTGVWLAMCGELCVRGLLFLVRLLREKWLEHAMVI</sequence>
<dbReference type="InterPro" id="IPR002528">
    <property type="entry name" value="MATE_fam"/>
</dbReference>
<feature type="transmembrane region" description="Helical" evidence="13">
    <location>
        <begin position="130"/>
        <end position="148"/>
    </location>
</feature>
<dbReference type="InterPro" id="IPR048279">
    <property type="entry name" value="MdtK-like"/>
</dbReference>
<proteinExistence type="inferred from homology"/>
<evidence type="ECO:0000256" key="7">
    <source>
        <dbReference type="ARBA" id="ARBA00022475"/>
    </source>
</evidence>